<gene>
    <name evidence="1" type="ORF">AMORRO_LOCUS3213</name>
</gene>
<organism evidence="1 2">
    <name type="scientific">Acaulospora morrowiae</name>
    <dbReference type="NCBI Taxonomy" id="94023"/>
    <lineage>
        <taxon>Eukaryota</taxon>
        <taxon>Fungi</taxon>
        <taxon>Fungi incertae sedis</taxon>
        <taxon>Mucoromycota</taxon>
        <taxon>Glomeromycotina</taxon>
        <taxon>Glomeromycetes</taxon>
        <taxon>Diversisporales</taxon>
        <taxon>Acaulosporaceae</taxon>
        <taxon>Acaulospora</taxon>
    </lineage>
</organism>
<dbReference type="Proteomes" id="UP000789342">
    <property type="component" value="Unassembled WGS sequence"/>
</dbReference>
<dbReference type="OrthoDB" id="3205772at2759"/>
<name>A0A9N9EZI7_9GLOM</name>
<dbReference type="EMBL" id="CAJVPV010001513">
    <property type="protein sequence ID" value="CAG8500162.1"/>
    <property type="molecule type" value="Genomic_DNA"/>
</dbReference>
<dbReference type="InterPro" id="IPR011009">
    <property type="entry name" value="Kinase-like_dom_sf"/>
</dbReference>
<feature type="non-terminal residue" evidence="1">
    <location>
        <position position="83"/>
    </location>
</feature>
<protein>
    <submittedName>
        <fullName evidence="1">680_t:CDS:1</fullName>
    </submittedName>
</protein>
<dbReference type="AlphaFoldDB" id="A0A9N9EZI7"/>
<reference evidence="1" key="1">
    <citation type="submission" date="2021-06" db="EMBL/GenBank/DDBJ databases">
        <authorList>
            <person name="Kallberg Y."/>
            <person name="Tangrot J."/>
            <person name="Rosling A."/>
        </authorList>
    </citation>
    <scope>NUCLEOTIDE SEQUENCE</scope>
    <source>
        <strain evidence="1">CL551</strain>
    </source>
</reference>
<comment type="caution">
    <text evidence="1">The sequence shown here is derived from an EMBL/GenBank/DDBJ whole genome shotgun (WGS) entry which is preliminary data.</text>
</comment>
<evidence type="ECO:0000313" key="1">
    <source>
        <dbReference type="EMBL" id="CAG8500162.1"/>
    </source>
</evidence>
<sequence>FSGATPFSNVDCENEEESKILAIDICNGKRPEIQDLPPLIAELIKPCWDADPAKRPSAKDLCKILNKYSEILYFYLANSKNFV</sequence>
<keyword evidence="2" id="KW-1185">Reference proteome</keyword>
<dbReference type="Gene3D" id="1.10.510.10">
    <property type="entry name" value="Transferase(Phosphotransferase) domain 1"/>
    <property type="match status" value="1"/>
</dbReference>
<accession>A0A9N9EZI7</accession>
<proteinExistence type="predicted"/>
<dbReference type="SUPFAM" id="SSF56112">
    <property type="entry name" value="Protein kinase-like (PK-like)"/>
    <property type="match status" value="1"/>
</dbReference>
<evidence type="ECO:0000313" key="2">
    <source>
        <dbReference type="Proteomes" id="UP000789342"/>
    </source>
</evidence>